<dbReference type="PROSITE" id="PS50011">
    <property type="entry name" value="PROTEIN_KINASE_DOM"/>
    <property type="match status" value="1"/>
</dbReference>
<dbReference type="GO" id="GO:0005524">
    <property type="term" value="F:ATP binding"/>
    <property type="evidence" value="ECO:0007669"/>
    <property type="project" value="InterPro"/>
</dbReference>
<evidence type="ECO:0000259" key="2">
    <source>
        <dbReference type="PROSITE" id="PS50011"/>
    </source>
</evidence>
<dbReference type="SUPFAM" id="SSF56112">
    <property type="entry name" value="Protein kinase-like (PK-like)"/>
    <property type="match status" value="1"/>
</dbReference>
<dbReference type="GO" id="GO:0004674">
    <property type="term" value="F:protein serine/threonine kinase activity"/>
    <property type="evidence" value="ECO:0007669"/>
    <property type="project" value="TreeGrafter"/>
</dbReference>
<dbReference type="InterPro" id="IPR011009">
    <property type="entry name" value="Kinase-like_dom_sf"/>
</dbReference>
<dbReference type="PROSITE" id="PS00109">
    <property type="entry name" value="PROTEIN_KINASE_TYR"/>
    <property type="match status" value="1"/>
</dbReference>
<dbReference type="PANTHER" id="PTHR44329">
    <property type="entry name" value="SERINE/THREONINE-PROTEIN KINASE TNNI3K-RELATED"/>
    <property type="match status" value="1"/>
</dbReference>
<protein>
    <submittedName>
        <fullName evidence="3">Kinase-like domain-containing protein</fullName>
    </submittedName>
</protein>
<dbReference type="PANTHER" id="PTHR44329:SF214">
    <property type="entry name" value="PROTEIN KINASE DOMAIN-CONTAINING PROTEIN"/>
    <property type="match status" value="1"/>
</dbReference>
<reference evidence="3" key="1">
    <citation type="submission" date="2023-03" db="EMBL/GenBank/DDBJ databases">
        <title>Massive genome expansion in bonnet fungi (Mycena s.s.) driven by repeated elements and novel gene families across ecological guilds.</title>
        <authorList>
            <consortium name="Lawrence Berkeley National Laboratory"/>
            <person name="Harder C.B."/>
            <person name="Miyauchi S."/>
            <person name="Viragh M."/>
            <person name="Kuo A."/>
            <person name="Thoen E."/>
            <person name="Andreopoulos B."/>
            <person name="Lu D."/>
            <person name="Skrede I."/>
            <person name="Drula E."/>
            <person name="Henrissat B."/>
            <person name="Morin E."/>
            <person name="Kohler A."/>
            <person name="Barry K."/>
            <person name="LaButti K."/>
            <person name="Morin E."/>
            <person name="Salamov A."/>
            <person name="Lipzen A."/>
            <person name="Mereny Z."/>
            <person name="Hegedus B."/>
            <person name="Baldrian P."/>
            <person name="Stursova M."/>
            <person name="Weitz H."/>
            <person name="Taylor A."/>
            <person name="Grigoriev I.V."/>
            <person name="Nagy L.G."/>
            <person name="Martin F."/>
            <person name="Kauserud H."/>
        </authorList>
    </citation>
    <scope>NUCLEOTIDE SEQUENCE</scope>
    <source>
        <strain evidence="3">CBHHK002</strain>
    </source>
</reference>
<evidence type="ECO:0000313" key="3">
    <source>
        <dbReference type="EMBL" id="KAJ7301170.1"/>
    </source>
</evidence>
<dbReference type="InterPro" id="IPR001245">
    <property type="entry name" value="Ser-Thr/Tyr_kinase_cat_dom"/>
</dbReference>
<keyword evidence="4" id="KW-1185">Reference proteome</keyword>
<accession>A0AAD7E703</accession>
<keyword evidence="3" id="KW-0808">Transferase</keyword>
<proteinExistence type="predicted"/>
<dbReference type="InterPro" id="IPR000719">
    <property type="entry name" value="Prot_kinase_dom"/>
</dbReference>
<sequence length="438" mass="47810">MALCKCPSRTLPLQFTDNSAPLSNPSFPPEECIHSENQDAATTPGDVQSLLASWERRCLLSTIVAPDGDSQGLSSRQASEDLKVIEAQITTFLTHILDSRDARHAAQELEGSSAQSFVDAIQNVLDWGTLADASSRAKARQLMRKVAEAGEQLPSSLFITGVNDHDEHPTFGGGFGDVYQASYNGKTVALKRIRTFTADSTTRRNRLQFYKEALVWQSLRHRFIIPLLGIDRSTFAPSFCMVSPWMKYGTVLKYLRDHGRGDVNRLLLEIALGLEYLHSLNIVHGDLRGNNILIADDGNACLSDFGLATTFSDADSAAGTTSSSNRAGSIQWFAPELIQPQSFGHERFVRTTATDVYAYACVCLELYTGRPPFAHLPDVAAMLRVIAGDRPEQPTTISDALWQLVTAAWAPESHARPSIHEIVVALEGGPATVPASPI</sequence>
<dbReference type="InterPro" id="IPR008266">
    <property type="entry name" value="Tyr_kinase_AS"/>
</dbReference>
<gene>
    <name evidence="3" type="ORF">DFH08DRAFT_120668</name>
</gene>
<organism evidence="3 4">
    <name type="scientific">Mycena albidolilacea</name>
    <dbReference type="NCBI Taxonomy" id="1033008"/>
    <lineage>
        <taxon>Eukaryota</taxon>
        <taxon>Fungi</taxon>
        <taxon>Dikarya</taxon>
        <taxon>Basidiomycota</taxon>
        <taxon>Agaricomycotina</taxon>
        <taxon>Agaricomycetes</taxon>
        <taxon>Agaricomycetidae</taxon>
        <taxon>Agaricales</taxon>
        <taxon>Marasmiineae</taxon>
        <taxon>Mycenaceae</taxon>
        <taxon>Mycena</taxon>
    </lineage>
</organism>
<dbReference type="Pfam" id="PF07714">
    <property type="entry name" value="PK_Tyr_Ser-Thr"/>
    <property type="match status" value="1"/>
</dbReference>
<comment type="caution">
    <text evidence="3">The sequence shown here is derived from an EMBL/GenBank/DDBJ whole genome shotgun (WGS) entry which is preliminary data.</text>
</comment>
<evidence type="ECO:0000313" key="4">
    <source>
        <dbReference type="Proteomes" id="UP001218218"/>
    </source>
</evidence>
<dbReference type="EMBL" id="JARIHO010000142">
    <property type="protein sequence ID" value="KAJ7301170.1"/>
    <property type="molecule type" value="Genomic_DNA"/>
</dbReference>
<feature type="region of interest" description="Disordered" evidence="1">
    <location>
        <begin position="17"/>
        <end position="43"/>
    </location>
</feature>
<dbReference type="Gene3D" id="1.10.510.10">
    <property type="entry name" value="Transferase(Phosphotransferase) domain 1"/>
    <property type="match status" value="1"/>
</dbReference>
<feature type="domain" description="Protein kinase" evidence="2">
    <location>
        <begin position="164"/>
        <end position="438"/>
    </location>
</feature>
<keyword evidence="3" id="KW-0418">Kinase</keyword>
<evidence type="ECO:0000256" key="1">
    <source>
        <dbReference type="SAM" id="MobiDB-lite"/>
    </source>
</evidence>
<dbReference type="AlphaFoldDB" id="A0AAD7E703"/>
<name>A0AAD7E703_9AGAR</name>
<dbReference type="Proteomes" id="UP001218218">
    <property type="component" value="Unassembled WGS sequence"/>
</dbReference>
<dbReference type="InterPro" id="IPR051681">
    <property type="entry name" value="Ser/Thr_Kinases-Pseudokinases"/>
</dbReference>